<organism evidence="2 3">
    <name type="scientific">Heterodera trifolii</name>
    <dbReference type="NCBI Taxonomy" id="157864"/>
    <lineage>
        <taxon>Eukaryota</taxon>
        <taxon>Metazoa</taxon>
        <taxon>Ecdysozoa</taxon>
        <taxon>Nematoda</taxon>
        <taxon>Chromadorea</taxon>
        <taxon>Rhabditida</taxon>
        <taxon>Tylenchina</taxon>
        <taxon>Tylenchomorpha</taxon>
        <taxon>Tylenchoidea</taxon>
        <taxon>Heteroderidae</taxon>
        <taxon>Heteroderinae</taxon>
        <taxon>Heterodera</taxon>
    </lineage>
</organism>
<evidence type="ECO:0000256" key="1">
    <source>
        <dbReference type="SAM" id="MobiDB-lite"/>
    </source>
</evidence>
<dbReference type="Proteomes" id="UP001620626">
    <property type="component" value="Unassembled WGS sequence"/>
</dbReference>
<feature type="region of interest" description="Disordered" evidence="1">
    <location>
        <begin position="1"/>
        <end position="38"/>
    </location>
</feature>
<proteinExistence type="predicted"/>
<dbReference type="AlphaFoldDB" id="A0ABD2M870"/>
<sequence length="189" mass="21403">MPPFFVTLQSSASPPIEARREGHPAAVSNDDSERECRYGWPAPPPHFDYFPLEMSESRPEGPSLEDEPNRLFSGRLSLRFRSLPLPPRLDNNIISKRQCQHEPIRAPSDADAKTNAFSTHAHFQDLQASRRRLFVGTRRLPHRKKIPPTARIPQPIIFTAPPPDPAKVVSFGIVFFVVSVCPFSPHRRP</sequence>
<protein>
    <submittedName>
        <fullName evidence="2">Uncharacterized protein</fullName>
    </submittedName>
</protein>
<comment type="caution">
    <text evidence="2">The sequence shown here is derived from an EMBL/GenBank/DDBJ whole genome shotgun (WGS) entry which is preliminary data.</text>
</comment>
<accession>A0ABD2M870</accession>
<evidence type="ECO:0000313" key="3">
    <source>
        <dbReference type="Proteomes" id="UP001620626"/>
    </source>
</evidence>
<gene>
    <name evidence="2" type="ORF">niasHT_002788</name>
</gene>
<reference evidence="2 3" key="1">
    <citation type="submission" date="2024-10" db="EMBL/GenBank/DDBJ databases">
        <authorList>
            <person name="Kim D."/>
        </authorList>
    </citation>
    <scope>NUCLEOTIDE SEQUENCE [LARGE SCALE GENOMIC DNA]</scope>
    <source>
        <strain evidence="2">BH-2024</strain>
    </source>
</reference>
<keyword evidence="3" id="KW-1185">Reference proteome</keyword>
<name>A0ABD2M870_9BILA</name>
<evidence type="ECO:0000313" key="2">
    <source>
        <dbReference type="EMBL" id="KAL3123706.1"/>
    </source>
</evidence>
<dbReference type="EMBL" id="JBICBT010000089">
    <property type="protein sequence ID" value="KAL3123706.1"/>
    <property type="molecule type" value="Genomic_DNA"/>
</dbReference>